<dbReference type="Pfam" id="PF02655">
    <property type="entry name" value="ATP-grasp_3"/>
    <property type="match status" value="1"/>
</dbReference>
<dbReference type="InterPro" id="IPR036291">
    <property type="entry name" value="NAD(P)-bd_dom_sf"/>
</dbReference>
<dbReference type="EMBL" id="RBIR01000007">
    <property type="protein sequence ID" value="RKR15483.1"/>
    <property type="molecule type" value="Genomic_DNA"/>
</dbReference>
<evidence type="ECO:0000256" key="1">
    <source>
        <dbReference type="PROSITE-ProRule" id="PRU00409"/>
    </source>
</evidence>
<proteinExistence type="predicted"/>
<protein>
    <submittedName>
        <fullName evidence="3">Carbamoyl-phosphate synthase large subunit</fullName>
    </submittedName>
</protein>
<keyword evidence="1" id="KW-0547">Nucleotide-binding</keyword>
<reference evidence="3 4" key="1">
    <citation type="submission" date="2018-10" db="EMBL/GenBank/DDBJ databases">
        <title>Genomic Encyclopedia of Type Strains, Phase IV (KMG-IV): sequencing the most valuable type-strain genomes for metagenomic binning, comparative biology and taxonomic classification.</title>
        <authorList>
            <person name="Goeker M."/>
        </authorList>
    </citation>
    <scope>NUCLEOTIDE SEQUENCE [LARGE SCALE GENOMIC DNA]</scope>
    <source>
        <strain evidence="3 4">DSM 25586</strain>
    </source>
</reference>
<dbReference type="GO" id="GO:0043774">
    <property type="term" value="F:coenzyme F420-2 alpha-glutamyl ligase activity"/>
    <property type="evidence" value="ECO:0007669"/>
    <property type="project" value="TreeGrafter"/>
</dbReference>
<accession>A0A495EG13</accession>
<dbReference type="SUPFAM" id="SSF56059">
    <property type="entry name" value="Glutathione synthetase ATP-binding domain-like"/>
    <property type="match status" value="1"/>
</dbReference>
<dbReference type="GO" id="GO:0046872">
    <property type="term" value="F:metal ion binding"/>
    <property type="evidence" value="ECO:0007669"/>
    <property type="project" value="InterPro"/>
</dbReference>
<dbReference type="InterPro" id="IPR011761">
    <property type="entry name" value="ATP-grasp"/>
</dbReference>
<dbReference type="Proteomes" id="UP000276055">
    <property type="component" value="Unassembled WGS sequence"/>
</dbReference>
<evidence type="ECO:0000313" key="4">
    <source>
        <dbReference type="Proteomes" id="UP000276055"/>
    </source>
</evidence>
<dbReference type="OrthoDB" id="4423634at2"/>
<dbReference type="GO" id="GO:0005737">
    <property type="term" value="C:cytoplasm"/>
    <property type="evidence" value="ECO:0007669"/>
    <property type="project" value="TreeGrafter"/>
</dbReference>
<dbReference type="PANTHER" id="PTHR21621">
    <property type="entry name" value="RIBOSOMAL PROTEIN S6 MODIFICATION PROTEIN"/>
    <property type="match status" value="1"/>
</dbReference>
<dbReference type="SUPFAM" id="SSF51735">
    <property type="entry name" value="NAD(P)-binding Rossmann-fold domains"/>
    <property type="match status" value="1"/>
</dbReference>
<dbReference type="GO" id="GO:0005524">
    <property type="term" value="F:ATP binding"/>
    <property type="evidence" value="ECO:0007669"/>
    <property type="project" value="UniProtKB-UniRule"/>
</dbReference>
<gene>
    <name evidence="3" type="ORF">C8D78_3004</name>
</gene>
<name>A0A495EG13_9MICC</name>
<comment type="caution">
    <text evidence="3">The sequence shown here is derived from an EMBL/GenBank/DDBJ whole genome shotgun (WGS) entry which is preliminary data.</text>
</comment>
<feature type="domain" description="ATP-grasp" evidence="2">
    <location>
        <begin position="114"/>
        <end position="303"/>
    </location>
</feature>
<dbReference type="Gene3D" id="3.40.50.20">
    <property type="match status" value="1"/>
</dbReference>
<dbReference type="PANTHER" id="PTHR21621:SF2">
    <property type="entry name" value="COENZYME GAMMA-F420-2:ALPHA-L-GLUTAMATE LIGASE"/>
    <property type="match status" value="1"/>
</dbReference>
<sequence length="314" mass="32232">MKPRVLVTGAGGPAGRAIAAQLKARGIPVLGTDIRELPAGSGITVVPVPPASDPDMVSALRRLVVQEGINLVIPTVSDELPQLAAFRSAFGPDVRVIIGDAGPVALANDKLFTAWQLHAAGVPVPRFGVPGDFADAGAAMAALGGPVVVKPRVSRGGRGVLVIDGSENVDWHRLPEGQIVQEFIPGAEYGPMVFGTPASSGTAPFVVVVEKTELAQGIVGNAVTTRRAEAGEASDAGNVAMDAVRALGLTGPVDVDVRRRADGTPVVLEVNARFGANSARAPELLDAVLASFDLPSFNPGSFRQSTGVYAHVLV</sequence>
<organism evidence="3 4">
    <name type="scientific">Arthrobacter oryzae</name>
    <dbReference type="NCBI Taxonomy" id="409290"/>
    <lineage>
        <taxon>Bacteria</taxon>
        <taxon>Bacillati</taxon>
        <taxon>Actinomycetota</taxon>
        <taxon>Actinomycetes</taxon>
        <taxon>Micrococcales</taxon>
        <taxon>Micrococcaceae</taxon>
        <taxon>Arthrobacter</taxon>
    </lineage>
</organism>
<evidence type="ECO:0000259" key="2">
    <source>
        <dbReference type="PROSITE" id="PS50975"/>
    </source>
</evidence>
<dbReference type="RefSeq" id="WP_120954649.1">
    <property type="nucleotide sequence ID" value="NZ_RBIR01000007.1"/>
</dbReference>
<keyword evidence="1" id="KW-0067">ATP-binding</keyword>
<dbReference type="AlphaFoldDB" id="A0A495EG13"/>
<dbReference type="InterPro" id="IPR003806">
    <property type="entry name" value="ATP-grasp_PylC-type"/>
</dbReference>
<evidence type="ECO:0000313" key="3">
    <source>
        <dbReference type="EMBL" id="RKR15483.1"/>
    </source>
</evidence>
<dbReference type="PROSITE" id="PS50975">
    <property type="entry name" value="ATP_GRASP"/>
    <property type="match status" value="1"/>
</dbReference>
<dbReference type="Gene3D" id="3.30.470.20">
    <property type="entry name" value="ATP-grasp fold, B domain"/>
    <property type="match status" value="1"/>
</dbReference>